<reference evidence="2" key="2">
    <citation type="submission" date="2015-01" db="EMBL/GenBank/DDBJ databases">
        <title>Evolutionary Origins and Diversification of the Mycorrhizal Mutualists.</title>
        <authorList>
            <consortium name="DOE Joint Genome Institute"/>
            <consortium name="Mycorrhizal Genomics Consortium"/>
            <person name="Kohler A."/>
            <person name="Kuo A."/>
            <person name="Nagy L.G."/>
            <person name="Floudas D."/>
            <person name="Copeland A."/>
            <person name="Barry K.W."/>
            <person name="Cichocki N."/>
            <person name="Veneault-Fourrey C."/>
            <person name="LaButti K."/>
            <person name="Lindquist E.A."/>
            <person name="Lipzen A."/>
            <person name="Lundell T."/>
            <person name="Morin E."/>
            <person name="Murat C."/>
            <person name="Riley R."/>
            <person name="Ohm R."/>
            <person name="Sun H."/>
            <person name="Tunlid A."/>
            <person name="Henrissat B."/>
            <person name="Grigoriev I.V."/>
            <person name="Hibbett D.S."/>
            <person name="Martin F."/>
        </authorList>
    </citation>
    <scope>NUCLEOTIDE SEQUENCE [LARGE SCALE GENOMIC DNA]</scope>
    <source>
        <strain evidence="2">Marx 270</strain>
    </source>
</reference>
<evidence type="ECO:0000313" key="1">
    <source>
        <dbReference type="EMBL" id="KIO04083.1"/>
    </source>
</evidence>
<dbReference type="AlphaFoldDB" id="A0A0C3J4S1"/>
<evidence type="ECO:0008006" key="3">
    <source>
        <dbReference type="Google" id="ProtNLM"/>
    </source>
</evidence>
<gene>
    <name evidence="1" type="ORF">M404DRAFT_26665</name>
</gene>
<proteinExistence type="predicted"/>
<sequence length="123" mass="13426">MATSNGNGTPEHYDGPINPLNYALRGAVGTTYSQANANQIRTHSSRYEECPSVPCGCRNSSGMRCNVLVNCGSAPDHFRLHGIRDLNRSAPITCPWCGEQVKRNNAVRHIREVHLGHGRSAGR</sequence>
<name>A0A0C3J4S1_PISTI</name>
<evidence type="ECO:0000313" key="2">
    <source>
        <dbReference type="Proteomes" id="UP000054217"/>
    </source>
</evidence>
<organism evidence="1 2">
    <name type="scientific">Pisolithus tinctorius Marx 270</name>
    <dbReference type="NCBI Taxonomy" id="870435"/>
    <lineage>
        <taxon>Eukaryota</taxon>
        <taxon>Fungi</taxon>
        <taxon>Dikarya</taxon>
        <taxon>Basidiomycota</taxon>
        <taxon>Agaricomycotina</taxon>
        <taxon>Agaricomycetes</taxon>
        <taxon>Agaricomycetidae</taxon>
        <taxon>Boletales</taxon>
        <taxon>Sclerodermatineae</taxon>
        <taxon>Pisolithaceae</taxon>
        <taxon>Pisolithus</taxon>
    </lineage>
</organism>
<dbReference type="InParanoid" id="A0A0C3J4S1"/>
<keyword evidence="2" id="KW-1185">Reference proteome</keyword>
<dbReference type="EMBL" id="KN831973">
    <property type="protein sequence ID" value="KIO04083.1"/>
    <property type="molecule type" value="Genomic_DNA"/>
</dbReference>
<dbReference type="HOGENOM" id="CLU_141770_1_0_1"/>
<accession>A0A0C3J4S1</accession>
<dbReference type="Proteomes" id="UP000054217">
    <property type="component" value="Unassembled WGS sequence"/>
</dbReference>
<protein>
    <recommendedName>
        <fullName evidence="3">C2H2-type domain-containing protein</fullName>
    </recommendedName>
</protein>
<dbReference type="OrthoDB" id="2693028at2759"/>
<reference evidence="1 2" key="1">
    <citation type="submission" date="2014-04" db="EMBL/GenBank/DDBJ databases">
        <authorList>
            <consortium name="DOE Joint Genome Institute"/>
            <person name="Kuo A."/>
            <person name="Kohler A."/>
            <person name="Costa M.D."/>
            <person name="Nagy L.G."/>
            <person name="Floudas D."/>
            <person name="Copeland A."/>
            <person name="Barry K.W."/>
            <person name="Cichocki N."/>
            <person name="Veneault-Fourrey C."/>
            <person name="LaButti K."/>
            <person name="Lindquist E.A."/>
            <person name="Lipzen A."/>
            <person name="Lundell T."/>
            <person name="Morin E."/>
            <person name="Murat C."/>
            <person name="Sun H."/>
            <person name="Tunlid A."/>
            <person name="Henrissat B."/>
            <person name="Grigoriev I.V."/>
            <person name="Hibbett D.S."/>
            <person name="Martin F."/>
            <person name="Nordberg H.P."/>
            <person name="Cantor M.N."/>
            <person name="Hua S.X."/>
        </authorList>
    </citation>
    <scope>NUCLEOTIDE SEQUENCE [LARGE SCALE GENOMIC DNA]</scope>
    <source>
        <strain evidence="1 2">Marx 270</strain>
    </source>
</reference>